<evidence type="ECO:0000313" key="1">
    <source>
        <dbReference type="EMBL" id="MXP41400.1"/>
    </source>
</evidence>
<dbReference type="AlphaFoldDB" id="A0A6I4UQY3"/>
<proteinExistence type="predicted"/>
<organism evidence="1 2">
    <name type="scientific">Croceibacterium soli</name>
    <dbReference type="NCBI Taxonomy" id="1739690"/>
    <lineage>
        <taxon>Bacteria</taxon>
        <taxon>Pseudomonadati</taxon>
        <taxon>Pseudomonadota</taxon>
        <taxon>Alphaproteobacteria</taxon>
        <taxon>Sphingomonadales</taxon>
        <taxon>Erythrobacteraceae</taxon>
        <taxon>Croceibacterium</taxon>
    </lineage>
</organism>
<keyword evidence="2" id="KW-1185">Reference proteome</keyword>
<gene>
    <name evidence="1" type="ORF">GRI75_07060</name>
</gene>
<dbReference type="RefSeq" id="WP_160746252.1">
    <property type="nucleotide sequence ID" value="NZ_WTYK01000003.1"/>
</dbReference>
<evidence type="ECO:0000313" key="2">
    <source>
        <dbReference type="Proteomes" id="UP000469159"/>
    </source>
</evidence>
<dbReference type="OrthoDB" id="9757976at2"/>
<name>A0A6I4UQY3_9SPHN</name>
<dbReference type="Proteomes" id="UP000469159">
    <property type="component" value="Unassembled WGS sequence"/>
</dbReference>
<accession>A0A6I4UQY3</accession>
<protein>
    <submittedName>
        <fullName evidence="1">Uncharacterized protein</fullName>
    </submittedName>
</protein>
<dbReference type="EMBL" id="WTYK01000003">
    <property type="protein sequence ID" value="MXP41400.1"/>
    <property type="molecule type" value="Genomic_DNA"/>
</dbReference>
<sequence>MSVNHFTARHSRHPELVSGSIVPPLRTAAVEEWMLKQVQHDEEKAAAALTTVEDAA</sequence>
<reference evidence="1 2" key="1">
    <citation type="submission" date="2019-12" db="EMBL/GenBank/DDBJ databases">
        <title>Genomic-based taxomic classification of the family Erythrobacteraceae.</title>
        <authorList>
            <person name="Xu L."/>
        </authorList>
    </citation>
    <scope>NUCLEOTIDE SEQUENCE [LARGE SCALE GENOMIC DNA]</scope>
    <source>
        <strain evidence="1 2">MCCC 1K02066</strain>
    </source>
</reference>
<comment type="caution">
    <text evidence="1">The sequence shown here is derived from an EMBL/GenBank/DDBJ whole genome shotgun (WGS) entry which is preliminary data.</text>
</comment>